<keyword evidence="1" id="KW-0808">Transferase</keyword>
<name>A0A6M4H0H5_9PROT</name>
<feature type="domain" description="Histidine kinase/HSP90-like ATPase" evidence="2">
    <location>
        <begin position="4"/>
        <end position="129"/>
    </location>
</feature>
<keyword evidence="1" id="KW-0418">Kinase</keyword>
<dbReference type="EMBL" id="CP053069">
    <property type="protein sequence ID" value="QJR12835.1"/>
    <property type="molecule type" value="Genomic_DNA"/>
</dbReference>
<dbReference type="PANTHER" id="PTHR35526">
    <property type="entry name" value="ANTI-SIGMA-F FACTOR RSBW-RELATED"/>
    <property type="match status" value="1"/>
</dbReference>
<dbReference type="InterPro" id="IPR036890">
    <property type="entry name" value="HATPase_C_sf"/>
</dbReference>
<dbReference type="InterPro" id="IPR050267">
    <property type="entry name" value="Anti-sigma-factor_SerPK"/>
</dbReference>
<dbReference type="KEGG" id="uru:DSM104443_03928"/>
<sequence length="132" mass="14664">MGMFTSRLDSWKRARGFIEGFCEASGVPRDSCLKVCLVLEELFLNTVKHGHRGGSDAPVWIRLTADDGQVSLTYEDRAPPFNPFARATREMLEALAETRREGGLGVLLAHGLTATSEYAYLYGRNRIQLTLA</sequence>
<protein>
    <recommendedName>
        <fullName evidence="2">Histidine kinase/HSP90-like ATPase domain-containing protein</fullName>
    </recommendedName>
</protein>
<proteinExistence type="predicted"/>
<dbReference type="GO" id="GO:0004674">
    <property type="term" value="F:protein serine/threonine kinase activity"/>
    <property type="evidence" value="ECO:0007669"/>
    <property type="project" value="UniProtKB-KW"/>
</dbReference>
<dbReference type="SUPFAM" id="SSF55874">
    <property type="entry name" value="ATPase domain of HSP90 chaperone/DNA topoisomerase II/histidine kinase"/>
    <property type="match status" value="1"/>
</dbReference>
<evidence type="ECO:0000259" key="2">
    <source>
        <dbReference type="Pfam" id="PF13581"/>
    </source>
</evidence>
<gene>
    <name evidence="3" type="ORF">DSM104443_03928</name>
</gene>
<keyword evidence="4" id="KW-1185">Reference proteome</keyword>
<keyword evidence="1" id="KW-0723">Serine/threonine-protein kinase</keyword>
<dbReference type="Pfam" id="PF13581">
    <property type="entry name" value="HATPase_c_2"/>
    <property type="match status" value="1"/>
</dbReference>
<evidence type="ECO:0000313" key="3">
    <source>
        <dbReference type="EMBL" id="QJR12835.1"/>
    </source>
</evidence>
<dbReference type="InterPro" id="IPR003594">
    <property type="entry name" value="HATPase_dom"/>
</dbReference>
<dbReference type="AlphaFoldDB" id="A0A6M4H0H5"/>
<organism evidence="3 4">
    <name type="scientific">Usitatibacter rugosus</name>
    <dbReference type="NCBI Taxonomy" id="2732067"/>
    <lineage>
        <taxon>Bacteria</taxon>
        <taxon>Pseudomonadati</taxon>
        <taxon>Pseudomonadota</taxon>
        <taxon>Betaproteobacteria</taxon>
        <taxon>Nitrosomonadales</taxon>
        <taxon>Usitatibacteraceae</taxon>
        <taxon>Usitatibacter</taxon>
    </lineage>
</organism>
<evidence type="ECO:0000313" key="4">
    <source>
        <dbReference type="Proteomes" id="UP000501534"/>
    </source>
</evidence>
<dbReference type="RefSeq" id="WP_171095377.1">
    <property type="nucleotide sequence ID" value="NZ_CP053069.1"/>
</dbReference>
<dbReference type="Proteomes" id="UP000501534">
    <property type="component" value="Chromosome"/>
</dbReference>
<accession>A0A6M4H0H5</accession>
<dbReference type="Gene3D" id="3.30.565.10">
    <property type="entry name" value="Histidine kinase-like ATPase, C-terminal domain"/>
    <property type="match status" value="1"/>
</dbReference>
<reference evidence="3 4" key="1">
    <citation type="submission" date="2020-04" db="EMBL/GenBank/DDBJ databases">
        <title>Usitatibacter rugosus gen. nov., sp. nov. and Usitatibacter palustris sp. nov., novel members of Usitatibacteraceae fam. nov. within the order Nitrosomonadales isolated from soil.</title>
        <authorList>
            <person name="Huber K.J."/>
            <person name="Neumann-Schaal M."/>
            <person name="Geppert A."/>
            <person name="Luckner M."/>
            <person name="Wanner G."/>
            <person name="Overmann J."/>
        </authorList>
    </citation>
    <scope>NUCLEOTIDE SEQUENCE [LARGE SCALE GENOMIC DNA]</scope>
    <source>
        <strain evidence="3 4">0125_3</strain>
    </source>
</reference>
<dbReference type="CDD" id="cd16936">
    <property type="entry name" value="HATPase_RsbW-like"/>
    <property type="match status" value="1"/>
</dbReference>
<dbReference type="PANTHER" id="PTHR35526:SF6">
    <property type="entry name" value="SLR1861 PROTEIN"/>
    <property type="match status" value="1"/>
</dbReference>
<evidence type="ECO:0000256" key="1">
    <source>
        <dbReference type="ARBA" id="ARBA00022527"/>
    </source>
</evidence>